<dbReference type="PANTHER" id="PTHR30244">
    <property type="entry name" value="TRANSAMINASE"/>
    <property type="match status" value="1"/>
</dbReference>
<dbReference type="PIRSF" id="PIRSF000390">
    <property type="entry name" value="PLP_StrS"/>
    <property type="match status" value="1"/>
</dbReference>
<keyword evidence="4" id="KW-0808">Transferase</keyword>
<organism evidence="4 5">
    <name type="scientific">Candidatus Falkowbacteria bacterium CG10_big_fil_rev_8_21_14_0_10_37_14</name>
    <dbReference type="NCBI Taxonomy" id="1974561"/>
    <lineage>
        <taxon>Bacteria</taxon>
        <taxon>Candidatus Falkowiibacteriota</taxon>
    </lineage>
</organism>
<dbReference type="Proteomes" id="UP000228533">
    <property type="component" value="Unassembled WGS sequence"/>
</dbReference>
<dbReference type="InterPro" id="IPR015421">
    <property type="entry name" value="PyrdxlP-dep_Trfase_major"/>
</dbReference>
<comment type="caution">
    <text evidence="4">The sequence shown here is derived from an EMBL/GenBank/DDBJ whole genome shotgun (WGS) entry which is preliminary data.</text>
</comment>
<name>A0A2M6WTR4_9BACT</name>
<keyword evidence="2 3" id="KW-0663">Pyridoxal phosphate</keyword>
<dbReference type="Gene3D" id="3.40.640.10">
    <property type="entry name" value="Type I PLP-dependent aspartate aminotransferase-like (Major domain)"/>
    <property type="match status" value="1"/>
</dbReference>
<dbReference type="InterPro" id="IPR015422">
    <property type="entry name" value="PyrdxlP-dep_Trfase_small"/>
</dbReference>
<dbReference type="InterPro" id="IPR015424">
    <property type="entry name" value="PyrdxlP-dep_Trfase"/>
</dbReference>
<proteinExistence type="inferred from homology"/>
<accession>A0A2M6WTR4</accession>
<reference evidence="5" key="1">
    <citation type="submission" date="2017-09" db="EMBL/GenBank/DDBJ databases">
        <title>Depth-based differentiation of microbial function through sediment-hosted aquifers and enrichment of novel symbionts in the deep terrestrial subsurface.</title>
        <authorList>
            <person name="Probst A.J."/>
            <person name="Ladd B."/>
            <person name="Jarett J.K."/>
            <person name="Geller-Mcgrath D.E."/>
            <person name="Sieber C.M.K."/>
            <person name="Emerson J.B."/>
            <person name="Anantharaman K."/>
            <person name="Thomas B.C."/>
            <person name="Malmstrom R."/>
            <person name="Stieglmeier M."/>
            <person name="Klingl A."/>
            <person name="Woyke T."/>
            <person name="Ryan C.M."/>
            <person name="Banfield J.F."/>
        </authorList>
    </citation>
    <scope>NUCLEOTIDE SEQUENCE [LARGE SCALE GENOMIC DNA]</scope>
</reference>
<dbReference type="AlphaFoldDB" id="A0A2M6WTR4"/>
<evidence type="ECO:0000313" key="5">
    <source>
        <dbReference type="Proteomes" id="UP000228533"/>
    </source>
</evidence>
<dbReference type="Gene3D" id="3.90.1150.10">
    <property type="entry name" value="Aspartate Aminotransferase, domain 1"/>
    <property type="match status" value="1"/>
</dbReference>
<sequence length="363" mass="41082">MTEQSFINQMEPWYGDEEIEAINNYLKEGGWLMEFKKTQELEKIIANFVGSKYCSILPNGTISLFLALKALNIGIGDEVIVPDYTMIATPNAVVWSGATPVFVDIDDSMCLDIERVRDAITDRTRAVMHVSINGRAGELINLKKLCEEKGLFLIEDAAQSLGSFFAGKHLGTYGHIGSFSFSVPKIITMGQGGALVTDDRHLYEKICKIKDFGRITSGVDIHDEMGWNFKYTDLQAVFGIEQMKKLDCRIIRKKEIAKLYHELLSGVVEVKFIPTNLDMVAPWFFEILVPNPTELKEYLKTQNIGSRLFYPAVHTQKIYKWVKGDFPQAIDFAAHGLWLPSASQLANSQIEYVCARIIEFYHK</sequence>
<protein>
    <submittedName>
        <fullName evidence="4">Aminotransferase</fullName>
    </submittedName>
</protein>
<feature type="active site" description="Proton acceptor" evidence="1">
    <location>
        <position position="185"/>
    </location>
</feature>
<dbReference type="GO" id="GO:0008483">
    <property type="term" value="F:transaminase activity"/>
    <property type="evidence" value="ECO:0007669"/>
    <property type="project" value="UniProtKB-KW"/>
</dbReference>
<evidence type="ECO:0000256" key="2">
    <source>
        <dbReference type="PIRSR" id="PIRSR000390-2"/>
    </source>
</evidence>
<gene>
    <name evidence="4" type="ORF">COT94_01820</name>
</gene>
<evidence type="ECO:0000256" key="1">
    <source>
        <dbReference type="PIRSR" id="PIRSR000390-1"/>
    </source>
</evidence>
<evidence type="ECO:0000256" key="3">
    <source>
        <dbReference type="RuleBase" id="RU004508"/>
    </source>
</evidence>
<dbReference type="EMBL" id="PFAM01000012">
    <property type="protein sequence ID" value="PIT96184.1"/>
    <property type="molecule type" value="Genomic_DNA"/>
</dbReference>
<comment type="similarity">
    <text evidence="3">Belongs to the DegT/DnrJ/EryC1 family.</text>
</comment>
<dbReference type="SUPFAM" id="SSF53383">
    <property type="entry name" value="PLP-dependent transferases"/>
    <property type="match status" value="1"/>
</dbReference>
<keyword evidence="4" id="KW-0032">Aminotransferase</keyword>
<dbReference type="Pfam" id="PF01041">
    <property type="entry name" value="DegT_DnrJ_EryC1"/>
    <property type="match status" value="1"/>
</dbReference>
<dbReference type="GO" id="GO:0030170">
    <property type="term" value="F:pyridoxal phosphate binding"/>
    <property type="evidence" value="ECO:0007669"/>
    <property type="project" value="TreeGrafter"/>
</dbReference>
<dbReference type="PANTHER" id="PTHR30244:SF34">
    <property type="entry name" value="DTDP-4-AMINO-4,6-DIDEOXYGALACTOSE TRANSAMINASE"/>
    <property type="match status" value="1"/>
</dbReference>
<dbReference type="CDD" id="cd00616">
    <property type="entry name" value="AHBA_syn"/>
    <property type="match status" value="1"/>
</dbReference>
<dbReference type="InterPro" id="IPR000653">
    <property type="entry name" value="DegT/StrS_aminotransferase"/>
</dbReference>
<feature type="modified residue" description="N6-(pyridoxal phosphate)lysine" evidence="2">
    <location>
        <position position="185"/>
    </location>
</feature>
<evidence type="ECO:0000313" key="4">
    <source>
        <dbReference type="EMBL" id="PIT96184.1"/>
    </source>
</evidence>
<dbReference type="GO" id="GO:0000271">
    <property type="term" value="P:polysaccharide biosynthetic process"/>
    <property type="evidence" value="ECO:0007669"/>
    <property type="project" value="TreeGrafter"/>
</dbReference>